<dbReference type="InterPro" id="IPR001352">
    <property type="entry name" value="RNase_HII/HIII"/>
</dbReference>
<dbReference type="SUPFAM" id="SSF53098">
    <property type="entry name" value="Ribonuclease H-like"/>
    <property type="match status" value="1"/>
</dbReference>
<proteinExistence type="inferred from homology"/>
<dbReference type="GO" id="GO:0032299">
    <property type="term" value="C:ribonuclease H2 complex"/>
    <property type="evidence" value="ECO:0007669"/>
    <property type="project" value="TreeGrafter"/>
</dbReference>
<dbReference type="EMBL" id="LNQE01001480">
    <property type="protein sequence ID" value="KUG16774.1"/>
    <property type="molecule type" value="Genomic_DNA"/>
</dbReference>
<evidence type="ECO:0000313" key="15">
    <source>
        <dbReference type="EMBL" id="KUG16774.1"/>
    </source>
</evidence>
<evidence type="ECO:0000256" key="8">
    <source>
        <dbReference type="ARBA" id="ARBA00019179"/>
    </source>
</evidence>
<keyword evidence="12" id="KW-0255">Endonuclease</keyword>
<dbReference type="GO" id="GO:0043137">
    <property type="term" value="P:DNA replication, removal of RNA primer"/>
    <property type="evidence" value="ECO:0007669"/>
    <property type="project" value="TreeGrafter"/>
</dbReference>
<reference evidence="15" key="1">
    <citation type="journal article" date="2015" name="Proc. Natl. Acad. Sci. U.S.A.">
        <title>Networks of energetic and metabolic interactions define dynamics in microbial communities.</title>
        <authorList>
            <person name="Embree M."/>
            <person name="Liu J.K."/>
            <person name="Al-Bassam M.M."/>
            <person name="Zengler K."/>
        </authorList>
    </citation>
    <scope>NUCLEOTIDE SEQUENCE</scope>
</reference>
<dbReference type="CDD" id="cd07180">
    <property type="entry name" value="RNase_HII_archaea_like"/>
    <property type="match status" value="1"/>
</dbReference>
<dbReference type="GO" id="GO:0003723">
    <property type="term" value="F:RNA binding"/>
    <property type="evidence" value="ECO:0007669"/>
    <property type="project" value="InterPro"/>
</dbReference>
<evidence type="ECO:0000256" key="12">
    <source>
        <dbReference type="ARBA" id="ARBA00022759"/>
    </source>
</evidence>
<dbReference type="PANTHER" id="PTHR10954:SF23">
    <property type="entry name" value="RIBONUCLEASE"/>
    <property type="match status" value="1"/>
</dbReference>
<comment type="subcellular location">
    <subcellularLocation>
        <location evidence="5">Cytoplasm</location>
    </subcellularLocation>
</comment>
<dbReference type="PANTHER" id="PTHR10954">
    <property type="entry name" value="RIBONUCLEASE H2 SUBUNIT A"/>
    <property type="match status" value="1"/>
</dbReference>
<dbReference type="HAMAP" id="MF_00052_A">
    <property type="entry name" value="RNase_HII_A"/>
    <property type="match status" value="1"/>
</dbReference>
<comment type="caution">
    <text evidence="15">The sequence shown here is derived from an EMBL/GenBank/DDBJ whole genome shotgun (WGS) entry which is preliminary data.</text>
</comment>
<comment type="catalytic activity">
    <reaction evidence="1">
        <text>Endonucleolytic cleavage to 5'-phosphomonoester.</text>
        <dbReference type="EC" id="3.1.26.4"/>
    </reaction>
</comment>
<keyword evidence="13 15" id="KW-0378">Hydrolase</keyword>
<evidence type="ECO:0000256" key="6">
    <source>
        <dbReference type="ARBA" id="ARBA00007383"/>
    </source>
</evidence>
<dbReference type="Pfam" id="PF01351">
    <property type="entry name" value="RNase_HII"/>
    <property type="match status" value="1"/>
</dbReference>
<comment type="function">
    <text evidence="4">Endonuclease that specifically degrades the RNA of RNA-DNA hybrids.</text>
</comment>
<protein>
    <recommendedName>
        <fullName evidence="8">Ribonuclease HII</fullName>
        <ecNumber evidence="7">3.1.26.4</ecNumber>
    </recommendedName>
</protein>
<evidence type="ECO:0000256" key="9">
    <source>
        <dbReference type="ARBA" id="ARBA00022490"/>
    </source>
</evidence>
<dbReference type="GO" id="GO:0005737">
    <property type="term" value="C:cytoplasm"/>
    <property type="evidence" value="ECO:0007669"/>
    <property type="project" value="UniProtKB-SubCell"/>
</dbReference>
<comment type="cofactor">
    <cofactor evidence="3">
        <name>Mg(2+)</name>
        <dbReference type="ChEBI" id="CHEBI:18420"/>
    </cofactor>
</comment>
<dbReference type="EC" id="3.1.26.4" evidence="7"/>
<dbReference type="PROSITE" id="PS51975">
    <property type="entry name" value="RNASE_H_2"/>
    <property type="match status" value="1"/>
</dbReference>
<accession>A0A0W8F7B0</accession>
<evidence type="ECO:0000256" key="11">
    <source>
        <dbReference type="ARBA" id="ARBA00022723"/>
    </source>
</evidence>
<dbReference type="InterPro" id="IPR020787">
    <property type="entry name" value="RNase_HII_arc"/>
</dbReference>
<dbReference type="AlphaFoldDB" id="A0A0W8F7B0"/>
<dbReference type="InterPro" id="IPR012337">
    <property type="entry name" value="RNaseH-like_sf"/>
</dbReference>
<keyword evidence="11" id="KW-0479">Metal-binding</keyword>
<dbReference type="InterPro" id="IPR024567">
    <property type="entry name" value="RNase_HII/HIII_dom"/>
</dbReference>
<dbReference type="Gene3D" id="1.10.10.460">
    <property type="entry name" value="Ribonuclease hii. Domain 2"/>
    <property type="match status" value="1"/>
</dbReference>
<dbReference type="InterPro" id="IPR036397">
    <property type="entry name" value="RNaseH_sf"/>
</dbReference>
<comment type="similarity">
    <text evidence="6">Belongs to the RNase HII family.</text>
</comment>
<evidence type="ECO:0000256" key="5">
    <source>
        <dbReference type="ARBA" id="ARBA00004496"/>
    </source>
</evidence>
<dbReference type="InterPro" id="IPR023160">
    <property type="entry name" value="RNase_HII_hlx-loop-hlx_cap_dom"/>
</dbReference>
<keyword evidence="9" id="KW-0963">Cytoplasm</keyword>
<evidence type="ECO:0000256" key="10">
    <source>
        <dbReference type="ARBA" id="ARBA00022722"/>
    </source>
</evidence>
<organism evidence="15">
    <name type="scientific">hydrocarbon metagenome</name>
    <dbReference type="NCBI Taxonomy" id="938273"/>
    <lineage>
        <taxon>unclassified sequences</taxon>
        <taxon>metagenomes</taxon>
        <taxon>ecological metagenomes</taxon>
    </lineage>
</organism>
<sequence length="210" mass="23486">MLLMGADEAGKGPVIGSMFVAGLVIDEERFFDLAALGVKDSKMLSPAKREALARKITSIATDQYILEVRAEVIDELRLVMTMNDIMVRSFSQVVGRLHADRAILDAADVNAERFAQAVRNHSKTSMDLIAEHKADQRHHVVSAASILAKVRRDQSMRELESEMHCKIGSGYPHDRDTIAFLSEWVRENNDLPPCARHSWTTAQRIKASFI</sequence>
<dbReference type="GO" id="GO:0004523">
    <property type="term" value="F:RNA-DNA hybrid ribonuclease activity"/>
    <property type="evidence" value="ECO:0007669"/>
    <property type="project" value="UniProtKB-EC"/>
</dbReference>
<keyword evidence="10" id="KW-0540">Nuclease</keyword>
<gene>
    <name evidence="15" type="ORF">ASZ90_013512</name>
</gene>
<dbReference type="GO" id="GO:0030145">
    <property type="term" value="F:manganese ion binding"/>
    <property type="evidence" value="ECO:0007669"/>
    <property type="project" value="InterPro"/>
</dbReference>
<evidence type="ECO:0000256" key="13">
    <source>
        <dbReference type="ARBA" id="ARBA00022801"/>
    </source>
</evidence>
<evidence type="ECO:0000256" key="7">
    <source>
        <dbReference type="ARBA" id="ARBA00012180"/>
    </source>
</evidence>
<evidence type="ECO:0000259" key="14">
    <source>
        <dbReference type="PROSITE" id="PS51975"/>
    </source>
</evidence>
<evidence type="ECO:0000256" key="1">
    <source>
        <dbReference type="ARBA" id="ARBA00000077"/>
    </source>
</evidence>
<feature type="domain" description="RNase H type-2" evidence="14">
    <location>
        <begin position="1"/>
        <end position="210"/>
    </location>
</feature>
<dbReference type="NCBIfam" id="TIGR00729">
    <property type="entry name" value="ribonuclease HII"/>
    <property type="match status" value="1"/>
</dbReference>
<dbReference type="GO" id="GO:0006298">
    <property type="term" value="P:mismatch repair"/>
    <property type="evidence" value="ECO:0007669"/>
    <property type="project" value="TreeGrafter"/>
</dbReference>
<evidence type="ECO:0000256" key="3">
    <source>
        <dbReference type="ARBA" id="ARBA00001946"/>
    </source>
</evidence>
<evidence type="ECO:0000256" key="4">
    <source>
        <dbReference type="ARBA" id="ARBA00004065"/>
    </source>
</evidence>
<evidence type="ECO:0000256" key="2">
    <source>
        <dbReference type="ARBA" id="ARBA00001936"/>
    </source>
</evidence>
<dbReference type="InterPro" id="IPR004649">
    <property type="entry name" value="RNase_H2_suA"/>
</dbReference>
<dbReference type="Gene3D" id="3.30.420.10">
    <property type="entry name" value="Ribonuclease H-like superfamily/Ribonuclease H"/>
    <property type="match status" value="1"/>
</dbReference>
<name>A0A0W8F7B0_9ZZZZ</name>
<comment type="cofactor">
    <cofactor evidence="2">
        <name>Mn(2+)</name>
        <dbReference type="ChEBI" id="CHEBI:29035"/>
    </cofactor>
</comment>